<evidence type="ECO:0000256" key="3">
    <source>
        <dbReference type="ARBA" id="ARBA00022449"/>
    </source>
</evidence>
<protein>
    <recommendedName>
        <fullName evidence="8">Sodium/calcium exchanger membrane region domain-containing protein</fullName>
    </recommendedName>
</protein>
<keyword evidence="3" id="KW-0050">Antiport</keyword>
<accession>A0A182FDA5</accession>
<evidence type="ECO:0000256" key="2">
    <source>
        <dbReference type="ARBA" id="ARBA00022448"/>
    </source>
</evidence>
<evidence type="ECO:0000256" key="6">
    <source>
        <dbReference type="ARBA" id="ARBA00022989"/>
    </source>
</evidence>
<evidence type="ECO:0000256" key="7">
    <source>
        <dbReference type="ARBA" id="ARBA00023136"/>
    </source>
</evidence>
<keyword evidence="2" id="KW-0813">Transport</keyword>
<dbReference type="AlphaFoldDB" id="A0A182FDA5"/>
<comment type="subcellular location">
    <subcellularLocation>
        <location evidence="1">Membrane</location>
        <topology evidence="1">Multi-pass membrane protein</topology>
    </subcellularLocation>
</comment>
<feature type="domain" description="Sodium/calcium exchanger membrane region" evidence="8">
    <location>
        <begin position="395"/>
        <end position="534"/>
    </location>
</feature>
<dbReference type="RefSeq" id="XP_035790154.1">
    <property type="nucleotide sequence ID" value="XM_035934261.1"/>
</dbReference>
<keyword evidence="4" id="KW-0109">Calcium transport</keyword>
<reference evidence="9" key="2">
    <citation type="submission" date="2022-08" db="UniProtKB">
        <authorList>
            <consortium name="EnsemblMetazoa"/>
        </authorList>
    </citation>
    <scope>IDENTIFICATION</scope>
    <source>
        <strain evidence="9">STECLA/ALBI9_A</strain>
    </source>
</reference>
<evidence type="ECO:0000313" key="10">
    <source>
        <dbReference type="Proteomes" id="UP000069272"/>
    </source>
</evidence>
<dbReference type="STRING" id="7167.A0A182FDA5"/>
<dbReference type="VEuPathDB" id="VectorBase:AALB004492"/>
<dbReference type="VEuPathDB" id="VectorBase:AALB20_038451"/>
<keyword evidence="4" id="KW-0406">Ion transport</keyword>
<proteinExistence type="predicted"/>
<evidence type="ECO:0000256" key="1">
    <source>
        <dbReference type="ARBA" id="ARBA00004141"/>
    </source>
</evidence>
<dbReference type="GeneID" id="118465758"/>
<dbReference type="PANTHER" id="PTHR12266">
    <property type="entry name" value="NA+/CA2+ K+ INDEPENDENT EXCHANGER"/>
    <property type="match status" value="1"/>
</dbReference>
<keyword evidence="6" id="KW-1133">Transmembrane helix</keyword>
<dbReference type="InterPro" id="IPR004837">
    <property type="entry name" value="NaCa_Exmemb"/>
</dbReference>
<evidence type="ECO:0000313" key="9">
    <source>
        <dbReference type="EnsemblMetazoa" id="AALB004492-PA"/>
    </source>
</evidence>
<keyword evidence="7" id="KW-0472">Membrane</keyword>
<reference evidence="9 10" key="1">
    <citation type="journal article" date="2017" name="G3 (Bethesda)">
        <title>The Physical Genome Mapping of Anopheles albimanus Corrected Scaffold Misassemblies and Identified Interarm Rearrangements in Genus Anopheles.</title>
        <authorList>
            <person name="Artemov G.N."/>
            <person name="Peery A.N."/>
            <person name="Jiang X."/>
            <person name="Tu Z."/>
            <person name="Stegniy V.N."/>
            <person name="Sharakhova M.V."/>
            <person name="Sharakhov I.V."/>
        </authorList>
    </citation>
    <scope>NUCLEOTIDE SEQUENCE [LARGE SCALE GENOMIC DNA]</scope>
    <source>
        <strain evidence="9 10">ALBI9_A</strain>
    </source>
</reference>
<evidence type="ECO:0000256" key="4">
    <source>
        <dbReference type="ARBA" id="ARBA00022568"/>
    </source>
</evidence>
<dbReference type="GO" id="GO:0005432">
    <property type="term" value="F:calcium:sodium antiporter activity"/>
    <property type="evidence" value="ECO:0007669"/>
    <property type="project" value="TreeGrafter"/>
</dbReference>
<keyword evidence="10" id="KW-1185">Reference proteome</keyword>
<dbReference type="PANTHER" id="PTHR12266:SF0">
    <property type="entry name" value="MITOCHONDRIAL SODIUM_CALCIUM EXCHANGER PROTEIN"/>
    <property type="match status" value="1"/>
</dbReference>
<dbReference type="EnsemblMetazoa" id="AALB004492-RA">
    <property type="protein sequence ID" value="AALB004492-PA"/>
    <property type="gene ID" value="AALB004492"/>
</dbReference>
<dbReference type="Gene3D" id="1.20.1420.30">
    <property type="entry name" value="NCX, central ion-binding region"/>
    <property type="match status" value="1"/>
</dbReference>
<keyword evidence="5" id="KW-0812">Transmembrane</keyword>
<dbReference type="InterPro" id="IPR051359">
    <property type="entry name" value="CaCA_antiporter"/>
</dbReference>
<dbReference type="KEGG" id="aali:118465758"/>
<keyword evidence="4" id="KW-0106">Calcium</keyword>
<dbReference type="InterPro" id="IPR044880">
    <property type="entry name" value="NCX_ion-bd_dom_sf"/>
</dbReference>
<sequence>MNSAMESFRVVRLLNDTAHYEAHQNFIVSLLAQPCANVHSVLAEERCIFVMETEECRESMHYFDYMHFMYCFVDSSNVALFTVAIIGLLLAVALGTMCILHLAVDQYVNSILYVAKSFHLNEYIAGVTLLTYANGLPQVLSNLKHHHTADTELIYNQFLGTAVYQTAFIAAMVILVGRSFCLYPEVMVPNIVALIALPVLVEGFMSAGRVGIIKTVIVFLGYAAFLVALVVSSRAVDRQGDRTRSEIQLKDSEGRLVDMAVDPQNQPDQPTVLQQWHMFREAFRCAHWCRKIYIICTVPVRVSAMLLIPQVNHQLPQHGWNKYALILNLNLCPLLIIYTSFGDWLTLKLTGYLCLCCVTVTLLLSLFIGITTKSDRKPKFFNCVALFTVFGTSYLAMLLTHEVVAILETLCIIAHISTASFAITILSWGHCFIDLVTCFMLARRGYSRLAFAGCLGGPVFNVLIGLGVVFIVQMVRTGSITIYVRDGMSGLTCAIYLFVIAAGMLLSLLLTRFQARANLALHLLASYTVFLLYIVLSEFEVLHGYGTDHNDDGEYFHDQIPDG</sequence>
<evidence type="ECO:0000256" key="5">
    <source>
        <dbReference type="ARBA" id="ARBA00022692"/>
    </source>
</evidence>
<dbReference type="Pfam" id="PF01699">
    <property type="entry name" value="Na_Ca_ex"/>
    <property type="match status" value="2"/>
</dbReference>
<dbReference type="OrthoDB" id="407410at2759"/>
<evidence type="ECO:0000259" key="8">
    <source>
        <dbReference type="Pfam" id="PF01699"/>
    </source>
</evidence>
<feature type="domain" description="Sodium/calcium exchanger membrane region" evidence="8">
    <location>
        <begin position="90"/>
        <end position="230"/>
    </location>
</feature>
<organism evidence="9 10">
    <name type="scientific">Anopheles albimanus</name>
    <name type="common">New world malaria mosquito</name>
    <dbReference type="NCBI Taxonomy" id="7167"/>
    <lineage>
        <taxon>Eukaryota</taxon>
        <taxon>Metazoa</taxon>
        <taxon>Ecdysozoa</taxon>
        <taxon>Arthropoda</taxon>
        <taxon>Hexapoda</taxon>
        <taxon>Insecta</taxon>
        <taxon>Pterygota</taxon>
        <taxon>Neoptera</taxon>
        <taxon>Endopterygota</taxon>
        <taxon>Diptera</taxon>
        <taxon>Nematocera</taxon>
        <taxon>Culicoidea</taxon>
        <taxon>Culicidae</taxon>
        <taxon>Anophelinae</taxon>
        <taxon>Anopheles</taxon>
    </lineage>
</organism>
<dbReference type="Proteomes" id="UP000069272">
    <property type="component" value="Chromosome 3L"/>
</dbReference>
<name>A0A182FDA5_ANOAL</name>
<dbReference type="GO" id="GO:0006874">
    <property type="term" value="P:intracellular calcium ion homeostasis"/>
    <property type="evidence" value="ECO:0007669"/>
    <property type="project" value="TreeGrafter"/>
</dbReference>
<dbReference type="GO" id="GO:0016020">
    <property type="term" value="C:membrane"/>
    <property type="evidence" value="ECO:0007669"/>
    <property type="project" value="UniProtKB-SubCell"/>
</dbReference>